<gene>
    <name evidence="1" type="ORF">H0H26_11805</name>
</gene>
<protein>
    <recommendedName>
        <fullName evidence="3">HTH cro/C1-type domain-containing protein</fullName>
    </recommendedName>
</protein>
<proteinExistence type="predicted"/>
<organism evidence="1 2">
    <name type="scientific">Flavobacterium psychrophilum</name>
    <dbReference type="NCBI Taxonomy" id="96345"/>
    <lineage>
        <taxon>Bacteria</taxon>
        <taxon>Pseudomonadati</taxon>
        <taxon>Bacteroidota</taxon>
        <taxon>Flavobacteriia</taxon>
        <taxon>Flavobacteriales</taxon>
        <taxon>Flavobacteriaceae</taxon>
        <taxon>Flavobacterium</taxon>
    </lineage>
</organism>
<evidence type="ECO:0008006" key="3">
    <source>
        <dbReference type="Google" id="ProtNLM"/>
    </source>
</evidence>
<dbReference type="RefSeq" id="WP_203095894.1">
    <property type="nucleotide sequence ID" value="NZ_CP059075.1"/>
</dbReference>
<evidence type="ECO:0000313" key="2">
    <source>
        <dbReference type="Proteomes" id="UP000596329"/>
    </source>
</evidence>
<evidence type="ECO:0000313" key="1">
    <source>
        <dbReference type="EMBL" id="QRE03557.1"/>
    </source>
</evidence>
<name>A0A7U2RAK1_FLAPS</name>
<accession>A0A7U2RAK1</accession>
<dbReference type="Proteomes" id="UP000596329">
    <property type="component" value="Chromosome"/>
</dbReference>
<reference evidence="1 2" key="1">
    <citation type="submission" date="2020-07" db="EMBL/GenBank/DDBJ databases">
        <title>Genomic characterization of Flavobacterium psychrophilum strains.</title>
        <authorList>
            <person name="Castillo D."/>
            <person name="Jorgensen J."/>
            <person name="Middelboe M."/>
        </authorList>
    </citation>
    <scope>NUCLEOTIDE SEQUENCE [LARGE SCALE GENOMIC DNA]</scope>
    <source>
        <strain evidence="1 2">FPS-R7</strain>
    </source>
</reference>
<dbReference type="AlphaFoldDB" id="A0A7U2RAK1"/>
<sequence length="131" mass="15522">METQKKLKDSEILEQVLFALRVNKKQFSEELGYKSHMSIYYVGNETNRITQDMINRIIIRYPEVNPIFLQKGEGDPLRFKTQSKAEKFNHEKPIITIEQFASIPEKLNDIELKINEQSEILKKILSFYKNK</sequence>
<dbReference type="EMBL" id="CP059075">
    <property type="protein sequence ID" value="QRE03557.1"/>
    <property type="molecule type" value="Genomic_DNA"/>
</dbReference>